<accession>A0A1W5QGG2</accession>
<keyword evidence="1" id="KW-0812">Transmembrane</keyword>
<dbReference type="AlphaFoldDB" id="A0A1W5QGG2"/>
<organism evidence="2">
    <name type="scientific">Staphylococcus arlettae</name>
    <dbReference type="NCBI Taxonomy" id="29378"/>
    <lineage>
        <taxon>Bacteria</taxon>
        <taxon>Bacillati</taxon>
        <taxon>Bacillota</taxon>
        <taxon>Bacilli</taxon>
        <taxon>Bacillales</taxon>
        <taxon>Staphylococcaceae</taxon>
        <taxon>Staphylococcus</taxon>
    </lineage>
</organism>
<keyword evidence="1" id="KW-0472">Membrane</keyword>
<evidence type="ECO:0000256" key="1">
    <source>
        <dbReference type="SAM" id="Phobius"/>
    </source>
</evidence>
<proteinExistence type="predicted"/>
<keyword evidence="1" id="KW-1133">Transmembrane helix</keyword>
<reference evidence="2" key="1">
    <citation type="journal article" date="2017" name="MSphere">
        <title>Novel beta-lactamase blaARL in Staphylococcus arlettae.</title>
        <authorList>
            <person name="Andreis S.N."/>
            <person name="Perreten V."/>
            <person name="Schwendener S."/>
        </authorList>
    </citation>
    <scope>NUCLEOTIDE SEQUENCE</scope>
    <source>
        <strain evidence="2">SAN1670</strain>
    </source>
</reference>
<dbReference type="RefSeq" id="WP_002509937.1">
    <property type="nucleotide sequence ID" value="NZ_JAVTDE010000262.1"/>
</dbReference>
<evidence type="ECO:0000313" key="2">
    <source>
        <dbReference type="EMBL" id="APY23810.1"/>
    </source>
</evidence>
<protein>
    <submittedName>
        <fullName evidence="2">Uncharacterized protein</fullName>
    </submittedName>
</protein>
<name>A0A1W5QGG2_9STAP</name>
<dbReference type="EMBL" id="KY363215">
    <property type="protein sequence ID" value="APY23810.1"/>
    <property type="molecule type" value="Genomic_DNA"/>
</dbReference>
<feature type="transmembrane region" description="Helical" evidence="1">
    <location>
        <begin position="36"/>
        <end position="56"/>
    </location>
</feature>
<sequence length="86" mass="9813">MANKTKLHRVSNFINFTGVAIEGFNWYAYRSNNKKLLYASMAISTTGAILDFYTALKSPRKFAKLFSTFTLATTLFTTVKRLKTMK</sequence>
<feature type="transmembrane region" description="Helical" evidence="1">
    <location>
        <begin position="62"/>
        <end position="79"/>
    </location>
</feature>